<keyword evidence="6 8" id="KW-0472">Membrane</keyword>
<evidence type="ECO:0000256" key="6">
    <source>
        <dbReference type="ARBA" id="ARBA00023136"/>
    </source>
</evidence>
<dbReference type="RefSeq" id="WP_055086029.1">
    <property type="nucleotide sequence ID" value="NZ_CXSU01000012.1"/>
</dbReference>
<dbReference type="AlphaFoldDB" id="A0A0M6YN77"/>
<dbReference type="SMART" id="SM00563">
    <property type="entry name" value="PlsC"/>
    <property type="match status" value="1"/>
</dbReference>
<accession>A0A0M6YN77</accession>
<evidence type="ECO:0000256" key="3">
    <source>
        <dbReference type="ARBA" id="ARBA00022692"/>
    </source>
</evidence>
<keyword evidence="2 10" id="KW-0808">Transferase</keyword>
<evidence type="ECO:0000313" key="10">
    <source>
        <dbReference type="EMBL" id="CTQ50476.1"/>
    </source>
</evidence>
<evidence type="ECO:0000259" key="9">
    <source>
        <dbReference type="SMART" id="SM00563"/>
    </source>
</evidence>
<dbReference type="OrthoDB" id="9806880at2"/>
<comment type="subcellular location">
    <subcellularLocation>
        <location evidence="1">Membrane</location>
    </subcellularLocation>
</comment>
<feature type="transmembrane region" description="Helical" evidence="8">
    <location>
        <begin position="22"/>
        <end position="45"/>
    </location>
</feature>
<dbReference type="Pfam" id="PF01553">
    <property type="entry name" value="Acyltransferase"/>
    <property type="match status" value="1"/>
</dbReference>
<dbReference type="CDD" id="cd07989">
    <property type="entry name" value="LPLAT_AGPAT-like"/>
    <property type="match status" value="1"/>
</dbReference>
<feature type="domain" description="Phospholipid/glycerol acyltransferase" evidence="9">
    <location>
        <begin position="88"/>
        <end position="203"/>
    </location>
</feature>
<dbReference type="SUPFAM" id="SSF69593">
    <property type="entry name" value="Glycerol-3-phosphate (1)-acyltransferase"/>
    <property type="match status" value="1"/>
</dbReference>
<evidence type="ECO:0000313" key="11">
    <source>
        <dbReference type="Proteomes" id="UP000049222"/>
    </source>
</evidence>
<dbReference type="Proteomes" id="UP000049222">
    <property type="component" value="Unassembled WGS sequence"/>
</dbReference>
<evidence type="ECO:0000256" key="4">
    <source>
        <dbReference type="ARBA" id="ARBA00022989"/>
    </source>
</evidence>
<keyword evidence="4 8" id="KW-1133">Transmembrane helix</keyword>
<evidence type="ECO:0000256" key="5">
    <source>
        <dbReference type="ARBA" id="ARBA00023098"/>
    </source>
</evidence>
<reference evidence="10 11" key="1">
    <citation type="submission" date="2015-07" db="EMBL/GenBank/DDBJ databases">
        <authorList>
            <person name="Noorani M."/>
        </authorList>
    </citation>
    <scope>NUCLEOTIDE SEQUENCE [LARGE SCALE GENOMIC DNA]</scope>
    <source>
        <strain evidence="10 11">CECT 7802</strain>
    </source>
</reference>
<proteinExistence type="predicted"/>
<dbReference type="GO" id="GO:0016020">
    <property type="term" value="C:membrane"/>
    <property type="evidence" value="ECO:0007669"/>
    <property type="project" value="UniProtKB-SubCell"/>
</dbReference>
<gene>
    <name evidence="10" type="ORF">JDO7802_02500</name>
</gene>
<dbReference type="GO" id="GO:0016746">
    <property type="term" value="F:acyltransferase activity"/>
    <property type="evidence" value="ECO:0007669"/>
    <property type="project" value="UniProtKB-KW"/>
</dbReference>
<dbReference type="STRING" id="420998.JDO7802_02500"/>
<dbReference type="PANTHER" id="PTHR23063">
    <property type="entry name" value="PHOSPHOLIPID ACYLTRANSFERASE"/>
    <property type="match status" value="1"/>
</dbReference>
<keyword evidence="5" id="KW-0443">Lipid metabolism</keyword>
<keyword evidence="3 8" id="KW-0812">Transmembrane</keyword>
<evidence type="ECO:0000256" key="2">
    <source>
        <dbReference type="ARBA" id="ARBA00022679"/>
    </source>
</evidence>
<dbReference type="PANTHER" id="PTHR23063:SF52">
    <property type="entry name" value="LYSOPHOSPHATIDYLCHOLINE ACYLTRANSFERASE"/>
    <property type="match status" value="1"/>
</dbReference>
<evidence type="ECO:0000256" key="8">
    <source>
        <dbReference type="SAM" id="Phobius"/>
    </source>
</evidence>
<evidence type="ECO:0000256" key="1">
    <source>
        <dbReference type="ARBA" id="ARBA00004370"/>
    </source>
</evidence>
<dbReference type="GO" id="GO:0006629">
    <property type="term" value="P:lipid metabolic process"/>
    <property type="evidence" value="ECO:0007669"/>
    <property type="project" value="UniProtKB-KW"/>
</dbReference>
<organism evidence="10 11">
    <name type="scientific">Jannaschia donghaensis</name>
    <dbReference type="NCBI Taxonomy" id="420998"/>
    <lineage>
        <taxon>Bacteria</taxon>
        <taxon>Pseudomonadati</taxon>
        <taxon>Pseudomonadota</taxon>
        <taxon>Alphaproteobacteria</taxon>
        <taxon>Rhodobacterales</taxon>
        <taxon>Roseobacteraceae</taxon>
        <taxon>Jannaschia</taxon>
    </lineage>
</organism>
<protein>
    <submittedName>
        <fullName evidence="10">2-acyl-glycerophospho-ethanolamine acyltransferase</fullName>
    </submittedName>
</protein>
<evidence type="ECO:0000256" key="7">
    <source>
        <dbReference type="ARBA" id="ARBA00023315"/>
    </source>
</evidence>
<keyword evidence="7 10" id="KW-0012">Acyltransferase</keyword>
<feature type="transmembrane region" description="Helical" evidence="8">
    <location>
        <begin position="57"/>
        <end position="75"/>
    </location>
</feature>
<dbReference type="InterPro" id="IPR002123">
    <property type="entry name" value="Plipid/glycerol_acylTrfase"/>
</dbReference>
<keyword evidence="11" id="KW-1185">Reference proteome</keyword>
<dbReference type="EMBL" id="CXSU01000012">
    <property type="protein sequence ID" value="CTQ50476.1"/>
    <property type="molecule type" value="Genomic_DNA"/>
</dbReference>
<sequence>MIWDDAAPPPQTRPGPMGWLRAVLRGAALIVVVFGCLLVLMVVRLVERPLHGVNRPWTPWITQGVCITGLAILGLRRDVRGAVMTGTGAVVANHASWLDIFVLNASKRIYFVAKSEVAGWPGIGWLARATGTVFIRRDPREAKAQQAVFEERLGAGHRLLFFPEGTSTDGRRVIAFKTTLFAAFRSGGLPDDMQVQPVTLAYHAPAGEHPAFYGWWGDQSFGAHMLAMLVAPRHGCVDVIYHEPLVVSDYADRKALARAAEAAVRRGFEAALPDLTD</sequence>
<name>A0A0M6YN77_9RHOB</name>